<comment type="function">
    <text evidence="1 6">Removes the N-terminal methionine from nascent proteins. The N-terminal methionine is often cleaved when the second residue in the primary sequence is small and uncharged (Met-Ala-, Cys, Gly, Pro, Ser, Thr, or Val). Requires deformylation of the N(alpha)-formylated initiator methionine before it can be hydrolyzed.</text>
</comment>
<keyword evidence="2 6" id="KW-0031">Aminopeptidase</keyword>
<protein>
    <recommendedName>
        <fullName evidence="6 7">Methionine aminopeptidase</fullName>
        <shortName evidence="6">MAP</shortName>
        <shortName evidence="6">MetAP</shortName>
        <ecNumber evidence="6 7">3.4.11.18</ecNumber>
    </recommendedName>
    <alternativeName>
        <fullName evidence="6">Peptidase M</fullName>
    </alternativeName>
</protein>
<evidence type="ECO:0000256" key="1">
    <source>
        <dbReference type="ARBA" id="ARBA00002521"/>
    </source>
</evidence>
<dbReference type="EC" id="3.4.11.18" evidence="6 7"/>
<keyword evidence="5 6" id="KW-0378">Hydrolase</keyword>
<dbReference type="PRINTS" id="PR00599">
    <property type="entry name" value="MAPEPTIDASE"/>
</dbReference>
<feature type="domain" description="Peptidase M24" evidence="8">
    <location>
        <begin position="17"/>
        <end position="263"/>
    </location>
</feature>
<evidence type="ECO:0000256" key="7">
    <source>
        <dbReference type="RuleBase" id="RU003653"/>
    </source>
</evidence>
<dbReference type="AlphaFoldDB" id="A0A1G9T8D9"/>
<dbReference type="PANTHER" id="PTHR43330:SF27">
    <property type="entry name" value="METHIONINE AMINOPEPTIDASE"/>
    <property type="match status" value="1"/>
</dbReference>
<dbReference type="InterPro" id="IPR001714">
    <property type="entry name" value="Pept_M24_MAP"/>
</dbReference>
<dbReference type="NCBIfam" id="TIGR00500">
    <property type="entry name" value="met_pdase_I"/>
    <property type="match status" value="1"/>
</dbReference>
<dbReference type="EMBL" id="FNHU01000002">
    <property type="protein sequence ID" value="SDM43355.1"/>
    <property type="molecule type" value="Genomic_DNA"/>
</dbReference>
<feature type="binding site" evidence="6">
    <location>
        <position position="228"/>
    </location>
    <ligand>
        <name>a divalent metal cation</name>
        <dbReference type="ChEBI" id="CHEBI:60240"/>
        <label>2</label>
        <note>catalytic</note>
    </ligand>
</feature>
<keyword evidence="4 6" id="KW-0479">Metal-binding</keyword>
<dbReference type="PANTHER" id="PTHR43330">
    <property type="entry name" value="METHIONINE AMINOPEPTIDASE"/>
    <property type="match status" value="1"/>
</dbReference>
<comment type="subunit">
    <text evidence="6">Monomer.</text>
</comment>
<feature type="binding site" evidence="6">
    <location>
        <position position="202"/>
    </location>
    <ligand>
        <name>substrate</name>
    </ligand>
</feature>
<evidence type="ECO:0000313" key="9">
    <source>
        <dbReference type="EMBL" id="SDM43355.1"/>
    </source>
</evidence>
<organism evidence="9 10">
    <name type="scientific">Actinomyces ruminicola</name>
    <dbReference type="NCBI Taxonomy" id="332524"/>
    <lineage>
        <taxon>Bacteria</taxon>
        <taxon>Bacillati</taxon>
        <taxon>Actinomycetota</taxon>
        <taxon>Actinomycetes</taxon>
        <taxon>Actinomycetales</taxon>
        <taxon>Actinomycetaceae</taxon>
        <taxon>Actinomyces</taxon>
    </lineage>
</organism>
<name>A0A1G9T8D9_9ACTO</name>
<dbReference type="GO" id="GO:0070006">
    <property type="term" value="F:metalloaminopeptidase activity"/>
    <property type="evidence" value="ECO:0007669"/>
    <property type="project" value="UniProtKB-UniRule"/>
</dbReference>
<dbReference type="GO" id="GO:0005829">
    <property type="term" value="C:cytosol"/>
    <property type="evidence" value="ECO:0007669"/>
    <property type="project" value="TreeGrafter"/>
</dbReference>
<dbReference type="InterPro" id="IPR036005">
    <property type="entry name" value="Creatinase/aminopeptidase-like"/>
</dbReference>
<dbReference type="Pfam" id="PF00557">
    <property type="entry name" value="Peptidase_M24"/>
    <property type="match status" value="1"/>
</dbReference>
<evidence type="ECO:0000259" key="8">
    <source>
        <dbReference type="Pfam" id="PF00557"/>
    </source>
</evidence>
<gene>
    <name evidence="6" type="primary">map</name>
    <name evidence="9" type="ORF">SAMN04487766_102236</name>
</gene>
<evidence type="ECO:0000256" key="6">
    <source>
        <dbReference type="HAMAP-Rule" id="MF_01974"/>
    </source>
</evidence>
<dbReference type="PROSITE" id="PS00680">
    <property type="entry name" value="MAP_1"/>
    <property type="match status" value="1"/>
</dbReference>
<dbReference type="InterPro" id="IPR000994">
    <property type="entry name" value="Pept_M24"/>
</dbReference>
<dbReference type="Gene3D" id="3.90.230.10">
    <property type="entry name" value="Creatinase/methionine aminopeptidase superfamily"/>
    <property type="match status" value="1"/>
</dbReference>
<dbReference type="Proteomes" id="UP000199671">
    <property type="component" value="Unassembled WGS sequence"/>
</dbReference>
<comment type="catalytic activity">
    <reaction evidence="6 7">
        <text>Release of N-terminal amino acids, preferentially methionine, from peptides and arylamides.</text>
        <dbReference type="EC" id="3.4.11.18"/>
    </reaction>
</comment>
<proteinExistence type="inferred from homology"/>
<dbReference type="RefSeq" id="WP_092607978.1">
    <property type="nucleotide sequence ID" value="NZ_FNHU01000002.1"/>
</dbReference>
<feature type="binding site" evidence="6">
    <location>
        <position position="99"/>
    </location>
    <ligand>
        <name>a divalent metal cation</name>
        <dbReference type="ChEBI" id="CHEBI:60240"/>
        <label>1</label>
    </ligand>
</feature>
<dbReference type="OrthoDB" id="9802055at2"/>
<feature type="binding site" evidence="6">
    <location>
        <position position="82"/>
    </location>
    <ligand>
        <name>substrate</name>
    </ligand>
</feature>
<evidence type="ECO:0000256" key="3">
    <source>
        <dbReference type="ARBA" id="ARBA00022670"/>
    </source>
</evidence>
<accession>A0A1G9T8D9</accession>
<comment type="cofactor">
    <cofactor evidence="6">
        <name>Co(2+)</name>
        <dbReference type="ChEBI" id="CHEBI:48828"/>
    </cofactor>
    <cofactor evidence="6">
        <name>Zn(2+)</name>
        <dbReference type="ChEBI" id="CHEBI:29105"/>
    </cofactor>
    <cofactor evidence="6">
        <name>Mn(2+)</name>
        <dbReference type="ChEBI" id="CHEBI:29035"/>
    </cofactor>
    <cofactor evidence="6">
        <name>Fe(2+)</name>
        <dbReference type="ChEBI" id="CHEBI:29033"/>
    </cofactor>
    <text evidence="6">Binds 2 divalent metal cations per subunit. Has a high-affinity and a low affinity metal-binding site. The true nature of the physiological cofactor is under debate. The enzyme is active with cobalt, zinc, manganese or divalent iron ions. Most likely, methionine aminopeptidases function as mononuclear Fe(2+)-metalloproteases under physiological conditions, and the catalytically relevant metal-binding site has been assigned to the histidine-containing high-affinity site.</text>
</comment>
<evidence type="ECO:0000256" key="5">
    <source>
        <dbReference type="ARBA" id="ARBA00022801"/>
    </source>
</evidence>
<dbReference type="GO" id="GO:0046872">
    <property type="term" value="F:metal ion binding"/>
    <property type="evidence" value="ECO:0007669"/>
    <property type="project" value="UniProtKB-UniRule"/>
</dbReference>
<dbReference type="CDD" id="cd01086">
    <property type="entry name" value="MetAP1"/>
    <property type="match status" value="1"/>
</dbReference>
<evidence type="ECO:0000256" key="4">
    <source>
        <dbReference type="ARBA" id="ARBA00022723"/>
    </source>
</evidence>
<evidence type="ECO:0000256" key="2">
    <source>
        <dbReference type="ARBA" id="ARBA00022438"/>
    </source>
</evidence>
<feature type="binding site" evidence="6">
    <location>
        <position position="259"/>
    </location>
    <ligand>
        <name>a divalent metal cation</name>
        <dbReference type="ChEBI" id="CHEBI:60240"/>
        <label>1</label>
    </ligand>
</feature>
<dbReference type="HAMAP" id="MF_01974">
    <property type="entry name" value="MetAP_1"/>
    <property type="match status" value="1"/>
</dbReference>
<dbReference type="GO" id="GO:0006508">
    <property type="term" value="P:proteolysis"/>
    <property type="evidence" value="ECO:0007669"/>
    <property type="project" value="UniProtKB-KW"/>
</dbReference>
<sequence length="293" mass="30996">MLTRERIQLKTPDQVRLMRRAGLVVADIHAALREAVRPGITTAELDAVSADAIARAGAHSNFLGYYDYPATVCVSVNEEVVHGIPGERVLQAGDLVTFDCGAYILDDDGTQWHGDAAFTTVVGGSYATESDRVLDTTTRQALWDAIAAVARAVAGQAEGRAGRLNTVGDTVEATVSAAVAREGVHLGILQEYVGHGIGTAMHMAPDVLNYSVKRKGPRLRPGMVLAIEPMLTAGGPWVDELDDGWTVVTRDGSRAAQWEHTVALVPGGVWVLTAPDGGVEGLAPYGLEPRPLG</sequence>
<feature type="binding site" evidence="6">
    <location>
        <position position="115"/>
    </location>
    <ligand>
        <name>a divalent metal cation</name>
        <dbReference type="ChEBI" id="CHEBI:60240"/>
        <label>2</label>
        <note>catalytic</note>
    </ligand>
</feature>
<feature type="binding site" evidence="6">
    <location>
        <position position="259"/>
    </location>
    <ligand>
        <name>a divalent metal cation</name>
        <dbReference type="ChEBI" id="CHEBI:60240"/>
        <label>2</label>
        <note>catalytic</note>
    </ligand>
</feature>
<reference evidence="9 10" key="1">
    <citation type="submission" date="2016-10" db="EMBL/GenBank/DDBJ databases">
        <authorList>
            <person name="de Groot N.N."/>
        </authorList>
    </citation>
    <scope>NUCLEOTIDE SEQUENCE [LARGE SCALE GENOMIC DNA]</scope>
    <source>
        <strain evidence="9 10">KPR-7B</strain>
    </source>
</reference>
<feature type="binding site" evidence="6">
    <location>
        <position position="115"/>
    </location>
    <ligand>
        <name>a divalent metal cation</name>
        <dbReference type="ChEBI" id="CHEBI:60240"/>
        <label>1</label>
    </ligand>
</feature>
<dbReference type="InterPro" id="IPR002467">
    <property type="entry name" value="Pept_M24A_MAP1"/>
</dbReference>
<dbReference type="GO" id="GO:0004239">
    <property type="term" value="F:initiator methionyl aminopeptidase activity"/>
    <property type="evidence" value="ECO:0007669"/>
    <property type="project" value="UniProtKB-UniRule"/>
</dbReference>
<feature type="binding site" evidence="6">
    <location>
        <position position="195"/>
    </location>
    <ligand>
        <name>a divalent metal cation</name>
        <dbReference type="ChEBI" id="CHEBI:60240"/>
        <label>2</label>
        <note>catalytic</note>
    </ligand>
</feature>
<dbReference type="SUPFAM" id="SSF55920">
    <property type="entry name" value="Creatinase/aminopeptidase"/>
    <property type="match status" value="1"/>
</dbReference>
<keyword evidence="3 6" id="KW-0645">Protease</keyword>
<evidence type="ECO:0000313" key="10">
    <source>
        <dbReference type="Proteomes" id="UP000199671"/>
    </source>
</evidence>
<comment type="similarity">
    <text evidence="6">Belongs to the peptidase M24A family. Methionine aminopeptidase type 1 subfamily.</text>
</comment>